<keyword evidence="1" id="KW-0812">Transmembrane</keyword>
<dbReference type="Proteomes" id="UP000236178">
    <property type="component" value="Unassembled WGS sequence"/>
</dbReference>
<gene>
    <name evidence="2" type="ORF">CW362_16770</name>
</gene>
<comment type="caution">
    <text evidence="2">The sequence shown here is derived from an EMBL/GenBank/DDBJ whole genome shotgun (WGS) entry which is preliminary data.</text>
</comment>
<organism evidence="2 3">
    <name type="scientific">Streptomyces populi</name>
    <dbReference type="NCBI Taxonomy" id="2058924"/>
    <lineage>
        <taxon>Bacteria</taxon>
        <taxon>Bacillati</taxon>
        <taxon>Actinomycetota</taxon>
        <taxon>Actinomycetes</taxon>
        <taxon>Kitasatosporales</taxon>
        <taxon>Streptomycetaceae</taxon>
        <taxon>Streptomyces</taxon>
    </lineage>
</organism>
<dbReference type="RefSeq" id="WP_103550277.1">
    <property type="nucleotide sequence ID" value="NZ_KZ626867.1"/>
</dbReference>
<dbReference type="OrthoDB" id="3701328at2"/>
<feature type="transmembrane region" description="Helical" evidence="1">
    <location>
        <begin position="87"/>
        <end position="105"/>
    </location>
</feature>
<keyword evidence="1" id="KW-0472">Membrane</keyword>
<sequence>MKTTTHPEIRRYLAAVDRAASALPAGRRKELLADLSEHVDVALAERPGELDQILAELGDPQDIAATAVREDAEYDDPDQRRGNPRTVLALLAVGSAMGLLTAAPHSDVLNFPILVVTVAGLVALAMSAWWSTARKSIFVAWFILPNLLLRVIDQAFGLGHPVHVAESCISVVLRAGILVWLWRHRVTPDGPGRIAFRLPRWARILLWSLLALFLTIEVFMWISAFAVTDGLSSVKEGTLNP</sequence>
<feature type="transmembrane region" description="Helical" evidence="1">
    <location>
        <begin position="137"/>
        <end position="156"/>
    </location>
</feature>
<evidence type="ECO:0000256" key="1">
    <source>
        <dbReference type="SAM" id="Phobius"/>
    </source>
</evidence>
<dbReference type="EMBL" id="PJOS01000028">
    <property type="protein sequence ID" value="PKT71903.1"/>
    <property type="molecule type" value="Genomic_DNA"/>
</dbReference>
<feature type="transmembrane region" description="Helical" evidence="1">
    <location>
        <begin position="162"/>
        <end position="183"/>
    </location>
</feature>
<proteinExistence type="predicted"/>
<feature type="transmembrane region" description="Helical" evidence="1">
    <location>
        <begin position="204"/>
        <end position="227"/>
    </location>
</feature>
<keyword evidence="3" id="KW-1185">Reference proteome</keyword>
<dbReference type="AlphaFoldDB" id="A0A2I0SPP2"/>
<evidence type="ECO:0000313" key="2">
    <source>
        <dbReference type="EMBL" id="PKT71903.1"/>
    </source>
</evidence>
<evidence type="ECO:0000313" key="3">
    <source>
        <dbReference type="Proteomes" id="UP000236178"/>
    </source>
</evidence>
<keyword evidence="1" id="KW-1133">Transmembrane helix</keyword>
<name>A0A2I0SPP2_9ACTN</name>
<reference evidence="2 3" key="1">
    <citation type="submission" date="2017-12" db="EMBL/GenBank/DDBJ databases">
        <title>Streptomyces populusis sp. nov., a novel endophytic actinobacterium isolated from stems of Populus adenopoda Maxim.</title>
        <authorList>
            <person name="Wang Z."/>
        </authorList>
    </citation>
    <scope>NUCLEOTIDE SEQUENCE [LARGE SCALE GENOMIC DNA]</scope>
    <source>
        <strain evidence="2 3">A249</strain>
    </source>
</reference>
<protein>
    <recommendedName>
        <fullName evidence="4">DUF1700 domain-containing protein</fullName>
    </recommendedName>
</protein>
<evidence type="ECO:0008006" key="4">
    <source>
        <dbReference type="Google" id="ProtNLM"/>
    </source>
</evidence>
<feature type="transmembrane region" description="Helical" evidence="1">
    <location>
        <begin position="111"/>
        <end position="130"/>
    </location>
</feature>
<dbReference type="Pfam" id="PF22564">
    <property type="entry name" value="HAAS"/>
    <property type="match status" value="1"/>
</dbReference>
<accession>A0A2I0SPP2</accession>